<evidence type="ECO:0000256" key="4">
    <source>
        <dbReference type="ARBA" id="ARBA00022692"/>
    </source>
</evidence>
<dbReference type="NCBIfam" id="TIGR03927">
    <property type="entry name" value="T7SS_EssA_Firm"/>
    <property type="match status" value="1"/>
</dbReference>
<reference evidence="9 10" key="1">
    <citation type="submission" date="2020-08" db="EMBL/GenBank/DDBJ databases">
        <title>A Genomic Blueprint of the Chicken Gut Microbiome.</title>
        <authorList>
            <person name="Gilroy R."/>
            <person name="Ravi A."/>
            <person name="Getino M."/>
            <person name="Pursley I."/>
            <person name="Horton D.L."/>
            <person name="Alikhan N.-F."/>
            <person name="Baker D."/>
            <person name="Gharbi K."/>
            <person name="Hall N."/>
            <person name="Watson M."/>
            <person name="Adriaenssens E.M."/>
            <person name="Foster-Nyarko E."/>
            <person name="Jarju S."/>
            <person name="Secka A."/>
            <person name="Antonio M."/>
            <person name="Oren A."/>
            <person name="Chaudhuri R."/>
            <person name="La Ragione R.M."/>
            <person name="Hildebrand F."/>
            <person name="Pallen M.J."/>
        </authorList>
    </citation>
    <scope>NUCLEOTIDE SEQUENCE [LARGE SCALE GENOMIC DNA]</scope>
    <source>
        <strain evidence="9 10">Sa5YUA1</strain>
    </source>
</reference>
<keyword evidence="3" id="KW-1003">Cell membrane</keyword>
<comment type="similarity">
    <text evidence="2">Belongs to the EssA family.</text>
</comment>
<dbReference type="Pfam" id="PF10661">
    <property type="entry name" value="EssA"/>
    <property type="match status" value="1"/>
</dbReference>
<feature type="transmembrane region" description="Helical" evidence="7">
    <location>
        <begin position="129"/>
        <end position="148"/>
    </location>
</feature>
<keyword evidence="5 7" id="KW-1133">Transmembrane helix</keyword>
<evidence type="ECO:0000313" key="10">
    <source>
        <dbReference type="Proteomes" id="UP000657931"/>
    </source>
</evidence>
<proteinExistence type="inferred from homology"/>
<evidence type="ECO:0000313" key="9">
    <source>
        <dbReference type="EMBL" id="MBD7939687.1"/>
    </source>
</evidence>
<evidence type="ECO:0000256" key="2">
    <source>
        <dbReference type="ARBA" id="ARBA00008570"/>
    </source>
</evidence>
<accession>A0ABR8QW80</accession>
<gene>
    <name evidence="9" type="primary">essA</name>
    <name evidence="9" type="ORF">H9655_21830</name>
</gene>
<keyword evidence="10" id="KW-1185">Reference proteome</keyword>
<organism evidence="9 10">
    <name type="scientific">Cytobacillus stercorigallinarum</name>
    <dbReference type="NCBI Taxonomy" id="2762240"/>
    <lineage>
        <taxon>Bacteria</taxon>
        <taxon>Bacillati</taxon>
        <taxon>Bacillota</taxon>
        <taxon>Bacilli</taxon>
        <taxon>Bacillales</taxon>
        <taxon>Bacillaceae</taxon>
        <taxon>Cytobacillus</taxon>
    </lineage>
</organism>
<evidence type="ECO:0000256" key="3">
    <source>
        <dbReference type="ARBA" id="ARBA00022475"/>
    </source>
</evidence>
<feature type="signal peptide" evidence="8">
    <location>
        <begin position="1"/>
        <end position="21"/>
    </location>
</feature>
<comment type="subcellular location">
    <subcellularLocation>
        <location evidence="1">Cell membrane</location>
        <topology evidence="1">Single-pass membrane protein</topology>
    </subcellularLocation>
</comment>
<dbReference type="InterPro" id="IPR018920">
    <property type="entry name" value="EssA/YueC"/>
</dbReference>
<comment type="caution">
    <text evidence="9">The sequence shown here is derived from an EMBL/GenBank/DDBJ whole genome shotgun (WGS) entry which is preliminary data.</text>
</comment>
<name>A0ABR8QW80_9BACI</name>
<evidence type="ECO:0000256" key="7">
    <source>
        <dbReference type="SAM" id="Phobius"/>
    </source>
</evidence>
<feature type="chain" id="PRO_5046541667" evidence="8">
    <location>
        <begin position="22"/>
        <end position="158"/>
    </location>
</feature>
<evidence type="ECO:0000256" key="1">
    <source>
        <dbReference type="ARBA" id="ARBA00004162"/>
    </source>
</evidence>
<evidence type="ECO:0000256" key="6">
    <source>
        <dbReference type="ARBA" id="ARBA00023136"/>
    </source>
</evidence>
<evidence type="ECO:0000256" key="5">
    <source>
        <dbReference type="ARBA" id="ARBA00022989"/>
    </source>
</evidence>
<keyword evidence="4 7" id="KW-0812">Transmembrane</keyword>
<keyword evidence="8" id="KW-0732">Signal</keyword>
<dbReference type="RefSeq" id="WP_191817341.1">
    <property type="nucleotide sequence ID" value="NZ_JACSQT010000024.1"/>
</dbReference>
<protein>
    <submittedName>
        <fullName evidence="9">Type VII secretion protein EssA</fullName>
    </submittedName>
</protein>
<dbReference type="EMBL" id="JACSQT010000024">
    <property type="protein sequence ID" value="MBD7939687.1"/>
    <property type="molecule type" value="Genomic_DNA"/>
</dbReference>
<sequence length="158" mass="17460">MKLLKATIIVCILTITCSVQDATASPNIDSLVPNSYEKQEFNDNKDLLRNGETKETKQISEEKQALTFEERSINDNENLVDTLFSNVSEPRKTVALQAEQYQLFSDEASSVATIQPEGEDEDGGLRLQTVYLIILAIAIITILALLVPKMAQGQPSSK</sequence>
<keyword evidence="6 7" id="KW-0472">Membrane</keyword>
<dbReference type="Proteomes" id="UP000657931">
    <property type="component" value="Unassembled WGS sequence"/>
</dbReference>
<evidence type="ECO:0000256" key="8">
    <source>
        <dbReference type="SAM" id="SignalP"/>
    </source>
</evidence>
<dbReference type="InterPro" id="IPR034026">
    <property type="entry name" value="EssA"/>
</dbReference>